<comment type="caution">
    <text evidence="4">The sequence shown here is derived from an EMBL/GenBank/DDBJ whole genome shotgun (WGS) entry which is preliminary data.</text>
</comment>
<sequence length="307" mass="33243">MTGDAEGWVRLTNLARGHALSVERFLQGELREGSAPWRVVAVTGGAQGETVVGVAELRAFPYIPAGWRQVTLAVTPDGRGCGVGRALEGAVRAEVERLQGTGEGPAGLAVNARDDDPDSRAWAERRGFALHAHRFASELDLRAAQPGPEWPDGVRVRDMTRATGADWARLEGMYADLLLQTPDLAGQPRWTPEQVRASVRDERSLPEWLLIAQGPPTPEGDGEWLGVCQGTRISTGIYNEFTAVLPGARGQGLARALKLELVRRAQQAGVTSMRTNNHAANAPMLAVNRRLGFRPLSGMLELWRALP</sequence>
<evidence type="ECO:0000259" key="3">
    <source>
        <dbReference type="PROSITE" id="PS51186"/>
    </source>
</evidence>
<dbReference type="PANTHER" id="PTHR43877:SF1">
    <property type="entry name" value="ACETYLTRANSFERASE"/>
    <property type="match status" value="1"/>
</dbReference>
<dbReference type="SUPFAM" id="SSF55729">
    <property type="entry name" value="Acyl-CoA N-acyltransferases (Nat)"/>
    <property type="match status" value="1"/>
</dbReference>
<dbReference type="AlphaFoldDB" id="A0A917UPX0"/>
<dbReference type="InterPro" id="IPR050832">
    <property type="entry name" value="Bact_Acetyltransf"/>
</dbReference>
<keyword evidence="2" id="KW-0012">Acyltransferase</keyword>
<dbReference type="Gene3D" id="3.40.630.30">
    <property type="match status" value="1"/>
</dbReference>
<organism evidence="4 5">
    <name type="scientific">Deinococcus aquiradiocola</name>
    <dbReference type="NCBI Taxonomy" id="393059"/>
    <lineage>
        <taxon>Bacteria</taxon>
        <taxon>Thermotogati</taxon>
        <taxon>Deinococcota</taxon>
        <taxon>Deinococci</taxon>
        <taxon>Deinococcales</taxon>
        <taxon>Deinococcaceae</taxon>
        <taxon>Deinococcus</taxon>
    </lineage>
</organism>
<reference evidence="4" key="1">
    <citation type="journal article" date="2014" name="Int. J. Syst. Evol. Microbiol.">
        <title>Complete genome sequence of Corynebacterium casei LMG S-19264T (=DSM 44701T), isolated from a smear-ripened cheese.</title>
        <authorList>
            <consortium name="US DOE Joint Genome Institute (JGI-PGF)"/>
            <person name="Walter F."/>
            <person name="Albersmeier A."/>
            <person name="Kalinowski J."/>
            <person name="Ruckert C."/>
        </authorList>
    </citation>
    <scope>NUCLEOTIDE SEQUENCE</scope>
    <source>
        <strain evidence="4">JCM 14371</strain>
    </source>
</reference>
<dbReference type="Proteomes" id="UP000635726">
    <property type="component" value="Unassembled WGS sequence"/>
</dbReference>
<keyword evidence="1" id="KW-0808">Transferase</keyword>
<gene>
    <name evidence="4" type="ORF">GCM10008939_17480</name>
</gene>
<evidence type="ECO:0000256" key="2">
    <source>
        <dbReference type="ARBA" id="ARBA00023315"/>
    </source>
</evidence>
<accession>A0A917UPX0</accession>
<feature type="domain" description="N-acetyltransferase" evidence="3">
    <location>
        <begin position="154"/>
        <end position="307"/>
    </location>
</feature>
<proteinExistence type="predicted"/>
<keyword evidence="5" id="KW-1185">Reference proteome</keyword>
<protein>
    <submittedName>
        <fullName evidence="4">GNAT family N-acetyltransferase</fullName>
    </submittedName>
</protein>
<dbReference type="EMBL" id="BMOE01000004">
    <property type="protein sequence ID" value="GGJ73704.1"/>
    <property type="molecule type" value="Genomic_DNA"/>
</dbReference>
<dbReference type="CDD" id="cd04301">
    <property type="entry name" value="NAT_SF"/>
    <property type="match status" value="1"/>
</dbReference>
<evidence type="ECO:0000313" key="4">
    <source>
        <dbReference type="EMBL" id="GGJ73704.1"/>
    </source>
</evidence>
<evidence type="ECO:0000313" key="5">
    <source>
        <dbReference type="Proteomes" id="UP000635726"/>
    </source>
</evidence>
<dbReference type="InterPro" id="IPR000182">
    <property type="entry name" value="GNAT_dom"/>
</dbReference>
<reference evidence="4" key="2">
    <citation type="submission" date="2020-09" db="EMBL/GenBank/DDBJ databases">
        <authorList>
            <person name="Sun Q."/>
            <person name="Ohkuma M."/>
        </authorList>
    </citation>
    <scope>NUCLEOTIDE SEQUENCE</scope>
    <source>
        <strain evidence="4">JCM 14371</strain>
    </source>
</reference>
<dbReference type="PANTHER" id="PTHR43877">
    <property type="entry name" value="AMINOALKYLPHOSPHONATE N-ACETYLTRANSFERASE-RELATED-RELATED"/>
    <property type="match status" value="1"/>
</dbReference>
<dbReference type="InterPro" id="IPR016181">
    <property type="entry name" value="Acyl_CoA_acyltransferase"/>
</dbReference>
<dbReference type="PROSITE" id="PS51186">
    <property type="entry name" value="GNAT"/>
    <property type="match status" value="1"/>
</dbReference>
<name>A0A917UPX0_9DEIO</name>
<dbReference type="Pfam" id="PF00583">
    <property type="entry name" value="Acetyltransf_1"/>
    <property type="match status" value="1"/>
</dbReference>
<evidence type="ECO:0000256" key="1">
    <source>
        <dbReference type="ARBA" id="ARBA00022679"/>
    </source>
</evidence>
<dbReference type="GO" id="GO:0016747">
    <property type="term" value="F:acyltransferase activity, transferring groups other than amino-acyl groups"/>
    <property type="evidence" value="ECO:0007669"/>
    <property type="project" value="InterPro"/>
</dbReference>